<dbReference type="Gene3D" id="3.40.50.300">
    <property type="entry name" value="P-loop containing nucleotide triphosphate hydrolases"/>
    <property type="match status" value="1"/>
</dbReference>
<accession>A0ABQ5ESD2</accession>
<evidence type="ECO:0000256" key="3">
    <source>
        <dbReference type="RuleBase" id="RU361155"/>
    </source>
</evidence>
<protein>
    <recommendedName>
        <fullName evidence="3">Sulfotransferase</fullName>
        <ecNumber evidence="3">2.8.2.-</ecNumber>
    </recommendedName>
</protein>
<reference evidence="5" key="1">
    <citation type="journal article" date="2022" name="Int. J. Mol. Sci.">
        <title>Draft Genome of Tanacetum Coccineum: Genomic Comparison of Closely Related Tanacetum-Family Plants.</title>
        <authorList>
            <person name="Yamashiro T."/>
            <person name="Shiraishi A."/>
            <person name="Nakayama K."/>
            <person name="Satake H."/>
        </authorList>
    </citation>
    <scope>NUCLEOTIDE SEQUENCE</scope>
</reference>
<dbReference type="Proteomes" id="UP001151760">
    <property type="component" value="Unassembled WGS sequence"/>
</dbReference>
<evidence type="ECO:0000313" key="5">
    <source>
        <dbReference type="EMBL" id="GJT53723.1"/>
    </source>
</evidence>
<evidence type="ECO:0000256" key="2">
    <source>
        <dbReference type="ARBA" id="ARBA00022679"/>
    </source>
</evidence>
<dbReference type="InterPro" id="IPR027417">
    <property type="entry name" value="P-loop_NTPase"/>
</dbReference>
<evidence type="ECO:0000259" key="4">
    <source>
        <dbReference type="Pfam" id="PF00685"/>
    </source>
</evidence>
<name>A0ABQ5ESD2_9ASTR</name>
<evidence type="ECO:0000313" key="6">
    <source>
        <dbReference type="Proteomes" id="UP001151760"/>
    </source>
</evidence>
<keyword evidence="2 3" id="KW-0808">Transferase</keyword>
<organism evidence="5 6">
    <name type="scientific">Tanacetum coccineum</name>
    <dbReference type="NCBI Taxonomy" id="301880"/>
    <lineage>
        <taxon>Eukaryota</taxon>
        <taxon>Viridiplantae</taxon>
        <taxon>Streptophyta</taxon>
        <taxon>Embryophyta</taxon>
        <taxon>Tracheophyta</taxon>
        <taxon>Spermatophyta</taxon>
        <taxon>Magnoliopsida</taxon>
        <taxon>eudicotyledons</taxon>
        <taxon>Gunneridae</taxon>
        <taxon>Pentapetalae</taxon>
        <taxon>asterids</taxon>
        <taxon>campanulids</taxon>
        <taxon>Asterales</taxon>
        <taxon>Asteraceae</taxon>
        <taxon>Asteroideae</taxon>
        <taxon>Anthemideae</taxon>
        <taxon>Anthemidinae</taxon>
        <taxon>Tanacetum</taxon>
    </lineage>
</organism>
<dbReference type="PANTHER" id="PTHR11783">
    <property type="entry name" value="SULFOTRANSFERASE SULT"/>
    <property type="match status" value="1"/>
</dbReference>
<comment type="caution">
    <text evidence="5">The sequence shown here is derived from an EMBL/GenBank/DDBJ whole genome shotgun (WGS) entry which is preliminary data.</text>
</comment>
<feature type="domain" description="Sulfotransferase" evidence="4">
    <location>
        <begin position="5"/>
        <end position="89"/>
    </location>
</feature>
<reference evidence="5" key="2">
    <citation type="submission" date="2022-01" db="EMBL/GenBank/DDBJ databases">
        <authorList>
            <person name="Yamashiro T."/>
            <person name="Shiraishi A."/>
            <person name="Satake H."/>
            <person name="Nakayama K."/>
        </authorList>
    </citation>
    <scope>NUCLEOTIDE SEQUENCE</scope>
</reference>
<comment type="similarity">
    <text evidence="1 3">Belongs to the sulfotransferase 1 family.</text>
</comment>
<dbReference type="EC" id="2.8.2.-" evidence="3"/>
<dbReference type="SUPFAM" id="SSF52540">
    <property type="entry name" value="P-loop containing nucleoside triphosphate hydrolases"/>
    <property type="match status" value="1"/>
</dbReference>
<sequence length="90" mass="10430">MKRTSQFCNGVSEFSPFWDHVLGYWKASKKSPDKILFLKFEDLKKEPTVEVRKLTAFMGMPFTPHEEEKGVVEEIVKLCSFKTLSSLKVN</sequence>
<dbReference type="EMBL" id="BQNB010016612">
    <property type="protein sequence ID" value="GJT53723.1"/>
    <property type="molecule type" value="Genomic_DNA"/>
</dbReference>
<evidence type="ECO:0000256" key="1">
    <source>
        <dbReference type="ARBA" id="ARBA00005771"/>
    </source>
</evidence>
<dbReference type="InterPro" id="IPR000863">
    <property type="entry name" value="Sulfotransferase_dom"/>
</dbReference>
<keyword evidence="6" id="KW-1185">Reference proteome</keyword>
<gene>
    <name evidence="5" type="ORF">Tco_0988777</name>
</gene>
<proteinExistence type="inferred from homology"/>
<dbReference type="Pfam" id="PF00685">
    <property type="entry name" value="Sulfotransfer_1"/>
    <property type="match status" value="1"/>
</dbReference>